<organism evidence="3 4">
    <name type="scientific">Paractinoplanes rishiriensis</name>
    <dbReference type="NCBI Taxonomy" id="1050105"/>
    <lineage>
        <taxon>Bacteria</taxon>
        <taxon>Bacillati</taxon>
        <taxon>Actinomycetota</taxon>
        <taxon>Actinomycetes</taxon>
        <taxon>Micromonosporales</taxon>
        <taxon>Micromonosporaceae</taxon>
        <taxon>Paractinoplanes</taxon>
    </lineage>
</organism>
<evidence type="ECO:0000256" key="1">
    <source>
        <dbReference type="SAM" id="MobiDB-lite"/>
    </source>
</evidence>
<dbReference type="InterPro" id="IPR015797">
    <property type="entry name" value="NUDIX_hydrolase-like_dom_sf"/>
</dbReference>
<dbReference type="Gene3D" id="3.90.79.10">
    <property type="entry name" value="Nucleoside Triphosphate Pyrophosphohydrolase"/>
    <property type="match status" value="1"/>
</dbReference>
<dbReference type="AlphaFoldDB" id="A0A919MW26"/>
<dbReference type="InterPro" id="IPR000086">
    <property type="entry name" value="NUDIX_hydrolase_dom"/>
</dbReference>
<dbReference type="PROSITE" id="PS51462">
    <property type="entry name" value="NUDIX"/>
    <property type="match status" value="1"/>
</dbReference>
<evidence type="ECO:0000313" key="4">
    <source>
        <dbReference type="Proteomes" id="UP000636960"/>
    </source>
</evidence>
<protein>
    <recommendedName>
        <fullName evidence="2">Nudix hydrolase domain-containing protein</fullName>
    </recommendedName>
</protein>
<keyword evidence="4" id="KW-1185">Reference proteome</keyword>
<proteinExistence type="predicted"/>
<dbReference type="EMBL" id="BOMV01000118">
    <property type="protein sequence ID" value="GIF02037.1"/>
    <property type="molecule type" value="Genomic_DNA"/>
</dbReference>
<dbReference type="SUPFAM" id="SSF55811">
    <property type="entry name" value="Nudix"/>
    <property type="match status" value="1"/>
</dbReference>
<dbReference type="CDD" id="cd04690">
    <property type="entry name" value="NUDIX_Hydrolase"/>
    <property type="match status" value="1"/>
</dbReference>
<evidence type="ECO:0000313" key="3">
    <source>
        <dbReference type="EMBL" id="GIF02037.1"/>
    </source>
</evidence>
<evidence type="ECO:0000259" key="2">
    <source>
        <dbReference type="PROSITE" id="PS51462"/>
    </source>
</evidence>
<comment type="caution">
    <text evidence="3">The sequence shown here is derived from an EMBL/GenBank/DDBJ whole genome shotgun (WGS) entry which is preliminary data.</text>
</comment>
<sequence length="130" mass="14373">MPPIDPRCHHNRGVSRPSRDKVPPDQAVPGGTTDLDEDLRPRLIDKVAWIRIDGGRILSTRSRGRCLYYLPGGKREKGEDDLQTLAREIREELSVDLQVGSARLTRSFLTACGTLGSFDPIIARGDGRPA</sequence>
<gene>
    <name evidence="3" type="ORF">Ari01nite_95010</name>
</gene>
<name>A0A919MW26_9ACTN</name>
<reference evidence="3" key="1">
    <citation type="submission" date="2021-01" db="EMBL/GenBank/DDBJ databases">
        <title>Whole genome shotgun sequence of Actinoplanes rishiriensis NBRC 108556.</title>
        <authorList>
            <person name="Komaki H."/>
            <person name="Tamura T."/>
        </authorList>
    </citation>
    <scope>NUCLEOTIDE SEQUENCE</scope>
    <source>
        <strain evidence="3">NBRC 108556</strain>
    </source>
</reference>
<feature type="domain" description="Nudix hydrolase" evidence="2">
    <location>
        <begin position="41"/>
        <end position="130"/>
    </location>
</feature>
<dbReference type="Proteomes" id="UP000636960">
    <property type="component" value="Unassembled WGS sequence"/>
</dbReference>
<accession>A0A919MW26</accession>
<dbReference type="Pfam" id="PF00293">
    <property type="entry name" value="NUDIX"/>
    <property type="match status" value="1"/>
</dbReference>
<feature type="region of interest" description="Disordered" evidence="1">
    <location>
        <begin position="1"/>
        <end position="37"/>
    </location>
</feature>